<organism evidence="1 2">
    <name type="scientific">Caerostris darwini</name>
    <dbReference type="NCBI Taxonomy" id="1538125"/>
    <lineage>
        <taxon>Eukaryota</taxon>
        <taxon>Metazoa</taxon>
        <taxon>Ecdysozoa</taxon>
        <taxon>Arthropoda</taxon>
        <taxon>Chelicerata</taxon>
        <taxon>Arachnida</taxon>
        <taxon>Araneae</taxon>
        <taxon>Araneomorphae</taxon>
        <taxon>Entelegynae</taxon>
        <taxon>Araneoidea</taxon>
        <taxon>Araneidae</taxon>
        <taxon>Caerostris</taxon>
    </lineage>
</organism>
<reference evidence="1 2" key="1">
    <citation type="submission" date="2021-06" db="EMBL/GenBank/DDBJ databases">
        <title>Caerostris darwini draft genome.</title>
        <authorList>
            <person name="Kono N."/>
            <person name="Arakawa K."/>
        </authorList>
    </citation>
    <scope>NUCLEOTIDE SEQUENCE [LARGE SCALE GENOMIC DNA]</scope>
</reference>
<dbReference type="EMBL" id="BPLQ01001361">
    <property type="protein sequence ID" value="GIX81100.1"/>
    <property type="molecule type" value="Genomic_DNA"/>
</dbReference>
<sequence>MEIAQESDEVRVVHSYKSIRGINWIVETSPKVHKSLENQHWLGEGFHQGIPQAPTMLQVLSIWPSSKALQSGKRELFQLRRKGPQMERVQEHIQLQRLRGPQHEI</sequence>
<accession>A0AAV4N8F5</accession>
<keyword evidence="2" id="KW-1185">Reference proteome</keyword>
<name>A0AAV4N8F5_9ARAC</name>
<evidence type="ECO:0000313" key="2">
    <source>
        <dbReference type="Proteomes" id="UP001054837"/>
    </source>
</evidence>
<dbReference type="AlphaFoldDB" id="A0AAV4N8F5"/>
<comment type="caution">
    <text evidence="1">The sequence shown here is derived from an EMBL/GenBank/DDBJ whole genome shotgun (WGS) entry which is preliminary data.</text>
</comment>
<gene>
    <name evidence="1" type="ORF">CDAR_410581</name>
</gene>
<proteinExistence type="predicted"/>
<protein>
    <submittedName>
        <fullName evidence="1">Uncharacterized protein</fullName>
    </submittedName>
</protein>
<evidence type="ECO:0000313" key="1">
    <source>
        <dbReference type="EMBL" id="GIX81100.1"/>
    </source>
</evidence>
<dbReference type="Proteomes" id="UP001054837">
    <property type="component" value="Unassembled WGS sequence"/>
</dbReference>